<comment type="function">
    <text evidence="7">Mitochondrial ribosome (mitoribosome) assembly factor. Binds at the interface of the head and body domains of the mitochondrial small ribosomal subunit (mt-SSU), occluding the mRNA channel and preventing compaction of the head domain towards the body. Probable inactive methyltransferase: retains the characteristic folding and ability to bind S-adenosyl-L-methionine, but it probably lost its methyltransferase activity.</text>
</comment>
<dbReference type="PANTHER" id="PTHR13184">
    <property type="entry name" value="37S RIBOSOMAL PROTEIN S22"/>
    <property type="match status" value="1"/>
</dbReference>
<dbReference type="GO" id="GO:0046872">
    <property type="term" value="F:metal ion binding"/>
    <property type="evidence" value="ECO:0007669"/>
    <property type="project" value="UniProtKB-KW"/>
</dbReference>
<dbReference type="SUPFAM" id="SSF53335">
    <property type="entry name" value="S-adenosyl-L-methionine-dependent methyltransferases"/>
    <property type="match status" value="1"/>
</dbReference>
<feature type="region of interest" description="Disordered" evidence="8">
    <location>
        <begin position="1"/>
        <end position="39"/>
    </location>
</feature>
<name>A0A8C3CLQ1_CAIMO</name>
<dbReference type="GO" id="GO:0005763">
    <property type="term" value="C:mitochondrial small ribosomal subunit"/>
    <property type="evidence" value="ECO:0007669"/>
    <property type="project" value="TreeGrafter"/>
</dbReference>
<evidence type="ECO:0000256" key="8">
    <source>
        <dbReference type="SAM" id="MobiDB-lite"/>
    </source>
</evidence>
<reference evidence="9" key="1">
    <citation type="submission" date="2025-08" db="UniProtKB">
        <authorList>
            <consortium name="Ensembl"/>
        </authorList>
    </citation>
    <scope>IDENTIFICATION</scope>
</reference>
<evidence type="ECO:0000256" key="1">
    <source>
        <dbReference type="ARBA" id="ARBA00004173"/>
    </source>
</evidence>
<organism evidence="9 10">
    <name type="scientific">Cairina moschata</name>
    <name type="common">Muscovy duck</name>
    <dbReference type="NCBI Taxonomy" id="8855"/>
    <lineage>
        <taxon>Eukaryota</taxon>
        <taxon>Metazoa</taxon>
        <taxon>Chordata</taxon>
        <taxon>Craniata</taxon>
        <taxon>Vertebrata</taxon>
        <taxon>Euteleostomi</taxon>
        <taxon>Archelosauria</taxon>
        <taxon>Archosauria</taxon>
        <taxon>Dinosauria</taxon>
        <taxon>Saurischia</taxon>
        <taxon>Theropoda</taxon>
        <taxon>Coelurosauria</taxon>
        <taxon>Aves</taxon>
        <taxon>Neognathae</taxon>
        <taxon>Galloanserae</taxon>
        <taxon>Anseriformes</taxon>
        <taxon>Anatidae</taxon>
        <taxon>Anatinae</taxon>
        <taxon>Cairina</taxon>
    </lineage>
</organism>
<evidence type="ECO:0008006" key="11">
    <source>
        <dbReference type="Google" id="ProtNLM"/>
    </source>
</evidence>
<evidence type="ECO:0000256" key="7">
    <source>
        <dbReference type="ARBA" id="ARBA00045681"/>
    </source>
</evidence>
<dbReference type="GO" id="GO:0008168">
    <property type="term" value="F:methyltransferase activity"/>
    <property type="evidence" value="ECO:0007669"/>
    <property type="project" value="InterPro"/>
</dbReference>
<keyword evidence="10" id="KW-1185">Reference proteome</keyword>
<keyword evidence="6" id="KW-0496">Mitochondrion</keyword>
<evidence type="ECO:0000256" key="5">
    <source>
        <dbReference type="ARBA" id="ARBA00023014"/>
    </source>
</evidence>
<evidence type="ECO:0000313" key="10">
    <source>
        <dbReference type="Proteomes" id="UP000694556"/>
    </source>
</evidence>
<keyword evidence="4" id="KW-0408">Iron</keyword>
<proteinExistence type="predicted"/>
<dbReference type="GO" id="GO:0051536">
    <property type="term" value="F:iron-sulfur cluster binding"/>
    <property type="evidence" value="ECO:0007669"/>
    <property type="project" value="UniProtKB-KW"/>
</dbReference>
<dbReference type="Pfam" id="PF09243">
    <property type="entry name" value="Rsm22"/>
    <property type="match status" value="1"/>
</dbReference>
<protein>
    <recommendedName>
        <fullName evidence="11">Methyltransferase like 17</fullName>
    </recommendedName>
</protein>
<dbReference type="Proteomes" id="UP000694556">
    <property type="component" value="Unassembled WGS sequence"/>
</dbReference>
<comment type="subcellular location">
    <subcellularLocation>
        <location evidence="1">Mitochondrion</location>
    </subcellularLocation>
</comment>
<keyword evidence="3" id="KW-0809">Transit peptide</keyword>
<sequence>MTSSTGGGDVTPPPISPIDPSYRSPGASGARKRSRSLEPDVRVPAEAARGYLVARLARDYAAAGRVLSEIRARAPDFTPRTLLDVGSGLGAACWAAQGAWGRSLQHFVCVEPSQALREVAERLRHGGGATPGPAHFGPVFLRPLLPPGPQAQWELVIGRHALGGLRGRGQRAQALRGLWGRTGGVLVLLENGTRAGHRALMEAREELLQGPDADSVEIFAPCPHRLPCPRLSQGRACAFAQSFWPLPLSGNPSAPERELVSFLVVRRRGSAVTSPGDPVMSPPDPMTSPLGGWARVTAPVRPRPRHVSLSLCCPDGAQRRLAVTVARHGRSLYRQARASRWGDLLPFPGEGGTANGKAERR</sequence>
<evidence type="ECO:0000256" key="2">
    <source>
        <dbReference type="ARBA" id="ARBA00022723"/>
    </source>
</evidence>
<evidence type="ECO:0000256" key="6">
    <source>
        <dbReference type="ARBA" id="ARBA00023128"/>
    </source>
</evidence>
<dbReference type="AlphaFoldDB" id="A0A8C3CLQ1"/>
<reference evidence="9" key="2">
    <citation type="submission" date="2025-09" db="UniProtKB">
        <authorList>
            <consortium name="Ensembl"/>
        </authorList>
    </citation>
    <scope>IDENTIFICATION</scope>
</reference>
<evidence type="ECO:0000313" key="9">
    <source>
        <dbReference type="Ensembl" id="ENSCMMP00000022582.1"/>
    </source>
</evidence>
<dbReference type="Ensembl" id="ENSCMMT00000024728.1">
    <property type="protein sequence ID" value="ENSCMMP00000022582.1"/>
    <property type="gene ID" value="ENSCMMG00000014152.1"/>
</dbReference>
<evidence type="ECO:0000256" key="4">
    <source>
        <dbReference type="ARBA" id="ARBA00023004"/>
    </source>
</evidence>
<dbReference type="Gene3D" id="3.40.50.150">
    <property type="entry name" value="Vaccinia Virus protein VP39"/>
    <property type="match status" value="1"/>
</dbReference>
<dbReference type="PANTHER" id="PTHR13184:SF5">
    <property type="entry name" value="METHYLTRANSFERASE-LIKE PROTEIN 17, MITOCHONDRIAL"/>
    <property type="match status" value="1"/>
</dbReference>
<keyword evidence="5" id="KW-0411">Iron-sulfur</keyword>
<dbReference type="InterPro" id="IPR015324">
    <property type="entry name" value="Ribosomal_Rsm22-like"/>
</dbReference>
<dbReference type="InterPro" id="IPR029063">
    <property type="entry name" value="SAM-dependent_MTases_sf"/>
</dbReference>
<dbReference type="GO" id="GO:0006412">
    <property type="term" value="P:translation"/>
    <property type="evidence" value="ECO:0007669"/>
    <property type="project" value="InterPro"/>
</dbReference>
<accession>A0A8C3CLQ1</accession>
<evidence type="ECO:0000256" key="3">
    <source>
        <dbReference type="ARBA" id="ARBA00022946"/>
    </source>
</evidence>
<dbReference type="GO" id="GO:0003735">
    <property type="term" value="F:structural constituent of ribosome"/>
    <property type="evidence" value="ECO:0007669"/>
    <property type="project" value="TreeGrafter"/>
</dbReference>
<dbReference type="InterPro" id="IPR052571">
    <property type="entry name" value="Mt_RNA_Methyltransferase"/>
</dbReference>
<keyword evidence="2" id="KW-0479">Metal-binding</keyword>